<keyword evidence="3 4" id="KW-1015">Disulfide bond</keyword>
<dbReference type="InParanoid" id="A0A4W3GM10"/>
<dbReference type="GeneTree" id="ENSGT00940000158504"/>
<dbReference type="AlphaFoldDB" id="A0A4W3GM10"/>
<dbReference type="STRING" id="7868.ENSCMIP00000003930"/>
<dbReference type="Pfam" id="PF00008">
    <property type="entry name" value="EGF"/>
    <property type="match status" value="1"/>
</dbReference>
<dbReference type="Gene3D" id="2.60.120.200">
    <property type="match status" value="1"/>
</dbReference>
<dbReference type="InterPro" id="IPR000742">
    <property type="entry name" value="EGF"/>
</dbReference>
<evidence type="ECO:0000313" key="8">
    <source>
        <dbReference type="Ensembl" id="ENSCMIP00000003930.1"/>
    </source>
</evidence>
<protein>
    <recommendedName>
        <fullName evidence="10">EGF-like domain-containing protein</fullName>
    </recommendedName>
</protein>
<reference evidence="9" key="2">
    <citation type="journal article" date="2007" name="PLoS Biol.">
        <title>Survey sequencing and comparative analysis of the elephant shark (Callorhinchus milii) genome.</title>
        <authorList>
            <person name="Venkatesh B."/>
            <person name="Kirkness E.F."/>
            <person name="Loh Y.H."/>
            <person name="Halpern A.L."/>
            <person name="Lee A.P."/>
            <person name="Johnson J."/>
            <person name="Dandona N."/>
            <person name="Viswanathan L.D."/>
            <person name="Tay A."/>
            <person name="Venter J.C."/>
            <person name="Strausberg R.L."/>
            <person name="Brenner S."/>
        </authorList>
    </citation>
    <scope>NUCLEOTIDE SEQUENCE [LARGE SCALE GENOMIC DNA]</scope>
</reference>
<evidence type="ECO:0000313" key="9">
    <source>
        <dbReference type="Proteomes" id="UP000314986"/>
    </source>
</evidence>
<dbReference type="PROSITE" id="PS00022">
    <property type="entry name" value="EGF_1"/>
    <property type="match status" value="1"/>
</dbReference>
<comment type="caution">
    <text evidence="4">Lacks conserved residue(s) required for the propagation of feature annotation.</text>
</comment>
<evidence type="ECO:0000256" key="4">
    <source>
        <dbReference type="PROSITE-ProRule" id="PRU00076"/>
    </source>
</evidence>
<dbReference type="CDD" id="cd00054">
    <property type="entry name" value="EGF_CA"/>
    <property type="match status" value="1"/>
</dbReference>
<feature type="domain" description="Laminin G" evidence="6">
    <location>
        <begin position="1"/>
        <end position="66"/>
    </location>
</feature>
<dbReference type="InterPro" id="IPR013320">
    <property type="entry name" value="ConA-like_dom_sf"/>
</dbReference>
<dbReference type="PANTHER" id="PTHR15036:SF88">
    <property type="entry name" value="PIKACHURIN"/>
    <property type="match status" value="1"/>
</dbReference>
<dbReference type="InterPro" id="IPR001791">
    <property type="entry name" value="Laminin_G"/>
</dbReference>
<keyword evidence="1 4" id="KW-0245">EGF-like domain</keyword>
<dbReference type="Gene3D" id="2.10.25.10">
    <property type="entry name" value="Laminin"/>
    <property type="match status" value="1"/>
</dbReference>
<dbReference type="PROSITE" id="PS50026">
    <property type="entry name" value="EGF_3"/>
    <property type="match status" value="1"/>
</dbReference>
<evidence type="ECO:0000256" key="1">
    <source>
        <dbReference type="ARBA" id="ARBA00022536"/>
    </source>
</evidence>
<dbReference type="Ensembl" id="ENSCMIT00000004078.1">
    <property type="protein sequence ID" value="ENSCMIP00000003930.1"/>
    <property type="gene ID" value="ENSCMIG00000002346.1"/>
</dbReference>
<accession>A0A4W3GM10</accession>
<evidence type="ECO:0000259" key="6">
    <source>
        <dbReference type="PROSITE" id="PS50025"/>
    </source>
</evidence>
<dbReference type="SUPFAM" id="SSF57196">
    <property type="entry name" value="EGF/Laminin"/>
    <property type="match status" value="1"/>
</dbReference>
<feature type="disulfide bond" evidence="4">
    <location>
        <begin position="88"/>
        <end position="97"/>
    </location>
</feature>
<organism evidence="8 9">
    <name type="scientific">Callorhinchus milii</name>
    <name type="common">Ghost shark</name>
    <dbReference type="NCBI Taxonomy" id="7868"/>
    <lineage>
        <taxon>Eukaryota</taxon>
        <taxon>Metazoa</taxon>
        <taxon>Chordata</taxon>
        <taxon>Craniata</taxon>
        <taxon>Vertebrata</taxon>
        <taxon>Chondrichthyes</taxon>
        <taxon>Holocephali</taxon>
        <taxon>Chimaeriformes</taxon>
        <taxon>Callorhinchidae</taxon>
        <taxon>Callorhinchus</taxon>
    </lineage>
</organism>
<reference evidence="9" key="1">
    <citation type="journal article" date="2006" name="Science">
        <title>Ancient noncoding elements conserved in the human genome.</title>
        <authorList>
            <person name="Venkatesh B."/>
            <person name="Kirkness E.F."/>
            <person name="Loh Y.H."/>
            <person name="Halpern A.L."/>
            <person name="Lee A.P."/>
            <person name="Johnson J."/>
            <person name="Dandona N."/>
            <person name="Viswanathan L.D."/>
            <person name="Tay A."/>
            <person name="Venter J.C."/>
            <person name="Strausberg R.L."/>
            <person name="Brenner S."/>
        </authorList>
    </citation>
    <scope>NUCLEOTIDE SEQUENCE [LARGE SCALE GENOMIC DNA]</scope>
</reference>
<dbReference type="PANTHER" id="PTHR15036">
    <property type="entry name" value="PIKACHURIN-LIKE PROTEIN"/>
    <property type="match status" value="1"/>
</dbReference>
<evidence type="ECO:0000256" key="3">
    <source>
        <dbReference type="ARBA" id="ARBA00023157"/>
    </source>
</evidence>
<evidence type="ECO:0008006" key="10">
    <source>
        <dbReference type="Google" id="ProtNLM"/>
    </source>
</evidence>
<keyword evidence="9" id="KW-1185">Reference proteome</keyword>
<dbReference type="SUPFAM" id="SSF49899">
    <property type="entry name" value="Concanavalin A-like lectins/glucanases"/>
    <property type="match status" value="1"/>
</dbReference>
<reference evidence="8" key="4">
    <citation type="submission" date="2025-08" db="UniProtKB">
        <authorList>
            <consortium name="Ensembl"/>
        </authorList>
    </citation>
    <scope>IDENTIFICATION</scope>
</reference>
<dbReference type="InterPro" id="IPR050372">
    <property type="entry name" value="Neurexin-related_CASP"/>
</dbReference>
<evidence type="ECO:0000256" key="5">
    <source>
        <dbReference type="SAM" id="MobiDB-lite"/>
    </source>
</evidence>
<dbReference type="PROSITE" id="PS50025">
    <property type="entry name" value="LAM_G_DOMAIN"/>
    <property type="match status" value="1"/>
</dbReference>
<keyword evidence="2" id="KW-0677">Repeat</keyword>
<dbReference type="SMART" id="SM00181">
    <property type="entry name" value="EGF"/>
    <property type="match status" value="1"/>
</dbReference>
<evidence type="ECO:0000256" key="2">
    <source>
        <dbReference type="ARBA" id="ARBA00022737"/>
    </source>
</evidence>
<reference evidence="8" key="5">
    <citation type="submission" date="2025-09" db="UniProtKB">
        <authorList>
            <consortium name="Ensembl"/>
        </authorList>
    </citation>
    <scope>IDENTIFICATION</scope>
</reference>
<sequence length="148" mass="16724">GAFTQIKCNSDIYIGGVPDYDNVKRNAGVLTPFTGSIQRIELNDRPSRLQQDFVLGVNVVNAPHACVSNPCHNGGSCRPMCDTFQCDCPLGFDGDRCQKGERERERLGERVCERESGERVRERERAREGGGEYERERERERWGEGESV</sequence>
<reference evidence="9" key="3">
    <citation type="journal article" date="2014" name="Nature">
        <title>Elephant shark genome provides unique insights into gnathostome evolution.</title>
        <authorList>
            <consortium name="International Elephant Shark Genome Sequencing Consortium"/>
            <person name="Venkatesh B."/>
            <person name="Lee A.P."/>
            <person name="Ravi V."/>
            <person name="Maurya A.K."/>
            <person name="Lian M.M."/>
            <person name="Swann J.B."/>
            <person name="Ohta Y."/>
            <person name="Flajnik M.F."/>
            <person name="Sutoh Y."/>
            <person name="Kasahara M."/>
            <person name="Hoon S."/>
            <person name="Gangu V."/>
            <person name="Roy S.W."/>
            <person name="Irimia M."/>
            <person name="Korzh V."/>
            <person name="Kondrychyn I."/>
            <person name="Lim Z.W."/>
            <person name="Tay B.H."/>
            <person name="Tohari S."/>
            <person name="Kong K.W."/>
            <person name="Ho S."/>
            <person name="Lorente-Galdos B."/>
            <person name="Quilez J."/>
            <person name="Marques-Bonet T."/>
            <person name="Raney B.J."/>
            <person name="Ingham P.W."/>
            <person name="Tay A."/>
            <person name="Hillier L.W."/>
            <person name="Minx P."/>
            <person name="Boehm T."/>
            <person name="Wilson R.K."/>
            <person name="Brenner S."/>
            <person name="Warren W.C."/>
        </authorList>
    </citation>
    <scope>NUCLEOTIDE SEQUENCE [LARGE SCALE GENOMIC DNA]</scope>
</reference>
<feature type="region of interest" description="Disordered" evidence="5">
    <location>
        <begin position="113"/>
        <end position="148"/>
    </location>
</feature>
<dbReference type="Proteomes" id="UP000314986">
    <property type="component" value="Unassembled WGS sequence"/>
</dbReference>
<name>A0A4W3GM10_CALMI</name>
<dbReference type="FunFam" id="2.10.25.10:FF:000095">
    <property type="entry name" value="Notch, isoform B"/>
    <property type="match status" value="1"/>
</dbReference>
<proteinExistence type="predicted"/>
<evidence type="ECO:0000259" key="7">
    <source>
        <dbReference type="PROSITE" id="PS50026"/>
    </source>
</evidence>
<feature type="domain" description="EGF-like" evidence="7">
    <location>
        <begin position="62"/>
        <end position="98"/>
    </location>
</feature>
<dbReference type="PROSITE" id="PS01186">
    <property type="entry name" value="EGF_2"/>
    <property type="match status" value="1"/>
</dbReference>